<protein>
    <submittedName>
        <fullName evidence="2">Uncharacterized protein</fullName>
    </submittedName>
</protein>
<accession>A0AAU9IGW2</accession>
<evidence type="ECO:0000256" key="1">
    <source>
        <dbReference type="SAM" id="MobiDB-lite"/>
    </source>
</evidence>
<evidence type="ECO:0000313" key="3">
    <source>
        <dbReference type="Proteomes" id="UP001162131"/>
    </source>
</evidence>
<gene>
    <name evidence="2" type="ORF">BSTOLATCC_MIC9517</name>
</gene>
<keyword evidence="3" id="KW-1185">Reference proteome</keyword>
<dbReference type="Proteomes" id="UP001162131">
    <property type="component" value="Unassembled WGS sequence"/>
</dbReference>
<organism evidence="2 3">
    <name type="scientific">Blepharisma stoltei</name>
    <dbReference type="NCBI Taxonomy" id="1481888"/>
    <lineage>
        <taxon>Eukaryota</taxon>
        <taxon>Sar</taxon>
        <taxon>Alveolata</taxon>
        <taxon>Ciliophora</taxon>
        <taxon>Postciliodesmatophora</taxon>
        <taxon>Heterotrichea</taxon>
        <taxon>Heterotrichida</taxon>
        <taxon>Blepharismidae</taxon>
        <taxon>Blepharisma</taxon>
    </lineage>
</organism>
<dbReference type="AlphaFoldDB" id="A0AAU9IGW2"/>
<comment type="caution">
    <text evidence="2">The sequence shown here is derived from an EMBL/GenBank/DDBJ whole genome shotgun (WGS) entry which is preliminary data.</text>
</comment>
<evidence type="ECO:0000313" key="2">
    <source>
        <dbReference type="EMBL" id="CAG9313712.1"/>
    </source>
</evidence>
<dbReference type="EMBL" id="CAJZBQ010000011">
    <property type="protein sequence ID" value="CAG9313712.1"/>
    <property type="molecule type" value="Genomic_DNA"/>
</dbReference>
<name>A0AAU9IGW2_9CILI</name>
<proteinExistence type="predicted"/>
<feature type="compositionally biased region" description="Low complexity" evidence="1">
    <location>
        <begin position="169"/>
        <end position="182"/>
    </location>
</feature>
<feature type="region of interest" description="Disordered" evidence="1">
    <location>
        <begin position="165"/>
        <end position="187"/>
    </location>
</feature>
<sequence>MRKELILTYSIIIMKELYMVISKLITSSHIDYQEDLKHFESLRITDRRENSQTESGLKISLPLLGFDGPETPTSVKKIDIDALLQSKELVIKQIDQNIEGRKIVIRTIPKKRAEDQTEVFPKKRAKEQQLRFPINEIEDKICVNCNRWSKRNVYLSENSKDTAKKGCENINPSQNSQNQNGSAGFSHNYSEAKSTKIARICPYCFKDMNSFQHTAPKSVFDFSYYKPL</sequence>
<reference evidence="2" key="1">
    <citation type="submission" date="2021-09" db="EMBL/GenBank/DDBJ databases">
        <authorList>
            <consortium name="AG Swart"/>
            <person name="Singh M."/>
            <person name="Singh A."/>
            <person name="Seah K."/>
            <person name="Emmerich C."/>
        </authorList>
    </citation>
    <scope>NUCLEOTIDE SEQUENCE</scope>
    <source>
        <strain evidence="2">ATCC30299</strain>
    </source>
</reference>